<dbReference type="GeneID" id="115262133"/>
<dbReference type="EnsemblMetazoa" id="AALFPA23_017075.R24916">
    <property type="protein sequence ID" value="AALFPA23_017075.P24916"/>
    <property type="gene ID" value="AALFPA23_017075"/>
</dbReference>
<keyword evidence="1" id="KW-1133">Transmembrane helix</keyword>
<keyword evidence="2" id="KW-0732">Signal</keyword>
<feature type="signal peptide" evidence="2">
    <location>
        <begin position="1"/>
        <end position="22"/>
    </location>
</feature>
<feature type="transmembrane region" description="Helical" evidence="1">
    <location>
        <begin position="447"/>
        <end position="472"/>
    </location>
</feature>
<dbReference type="RefSeq" id="XP_029732696.1">
    <property type="nucleotide sequence ID" value="XM_029876836.2"/>
</dbReference>
<dbReference type="Pfam" id="PF07253">
    <property type="entry name" value="Gypsy"/>
    <property type="match status" value="1"/>
</dbReference>
<reference evidence="4" key="1">
    <citation type="journal article" date="2015" name="Proc. Natl. Acad. Sci. U.S.A.">
        <title>Genome sequence of the Asian Tiger mosquito, Aedes albopictus, reveals insights into its biology, genetics, and evolution.</title>
        <authorList>
            <person name="Chen X.G."/>
            <person name="Jiang X."/>
            <person name="Gu J."/>
            <person name="Xu M."/>
            <person name="Wu Y."/>
            <person name="Deng Y."/>
            <person name="Zhang C."/>
            <person name="Bonizzoni M."/>
            <person name="Dermauw W."/>
            <person name="Vontas J."/>
            <person name="Armbruster P."/>
            <person name="Huang X."/>
            <person name="Yang Y."/>
            <person name="Zhang H."/>
            <person name="He W."/>
            <person name="Peng H."/>
            <person name="Liu Y."/>
            <person name="Wu K."/>
            <person name="Chen J."/>
            <person name="Lirakis M."/>
            <person name="Topalis P."/>
            <person name="Van Leeuwen T."/>
            <person name="Hall A.B."/>
            <person name="Jiang X."/>
            <person name="Thorpe C."/>
            <person name="Mueller R.L."/>
            <person name="Sun C."/>
            <person name="Waterhouse R.M."/>
            <person name="Yan G."/>
            <person name="Tu Z.J."/>
            <person name="Fang X."/>
            <person name="James A.A."/>
        </authorList>
    </citation>
    <scope>NUCLEOTIDE SEQUENCE [LARGE SCALE GENOMIC DNA]</scope>
    <source>
        <strain evidence="4">Foshan</strain>
    </source>
</reference>
<dbReference type="RefSeq" id="XP_029720087.1">
    <property type="nucleotide sequence ID" value="XM_029864227.2"/>
</dbReference>
<evidence type="ECO:0000313" key="4">
    <source>
        <dbReference type="Proteomes" id="UP000069940"/>
    </source>
</evidence>
<dbReference type="Proteomes" id="UP000069940">
    <property type="component" value="Unassembled WGS sequence"/>
</dbReference>
<sequence>MKVLAISSSILWILWTCQPTATQTIDIRQINNQSLIALDHGPARIQNGSYYYLHHFNLTSIRIYVDILSNQFENLSPNLFSPIISQQFKTIHLLLQRLSPIRRQKRWDRVGTIWKYIAGTPDAEDLKVINSSINNLISNNNQQVKINREITLQLKEVAFKTKEAIQLFNSKTTEFNAISILENLKVLSQKLEHILETITLAKIGILNTIILSDNEITTFIHDLAREKIIVVTAAEAISYASTSIATNQKEIALLIKLPKLDSKIYQKIHIHPITHNNQQLHLPNRNFLVHNNETLIANSLKSNIFKLSEVRLETSTCIPNLLQGQPATCNYTMNPTSEEVVTIDDQHLLINTVRNLTIKSNCGLSERNLSGAYLISYDNCTVNVSSIMVSNIIQHLTGKPIHLSLDGLAITKGKQIFNLSLEHLNLLQTETRRDLEQIRLENNSIQWTPWSIFGTFSFTPTVIGLAIFFSILAHRKAMKIQFTQPSREVPITTDMKVGFQHTNLEDVIRTEPHHLGRAS</sequence>
<organism evidence="3 4">
    <name type="scientific">Aedes albopictus</name>
    <name type="common">Asian tiger mosquito</name>
    <name type="synonym">Stegomyia albopicta</name>
    <dbReference type="NCBI Taxonomy" id="7160"/>
    <lineage>
        <taxon>Eukaryota</taxon>
        <taxon>Metazoa</taxon>
        <taxon>Ecdysozoa</taxon>
        <taxon>Arthropoda</taxon>
        <taxon>Hexapoda</taxon>
        <taxon>Insecta</taxon>
        <taxon>Pterygota</taxon>
        <taxon>Neoptera</taxon>
        <taxon>Endopterygota</taxon>
        <taxon>Diptera</taxon>
        <taxon>Nematocera</taxon>
        <taxon>Culicoidea</taxon>
        <taxon>Culicidae</taxon>
        <taxon>Culicinae</taxon>
        <taxon>Aedini</taxon>
        <taxon>Aedes</taxon>
        <taxon>Stegomyia</taxon>
    </lineage>
</organism>
<dbReference type="GeneID" id="115268714"/>
<keyword evidence="1" id="KW-0812">Transmembrane</keyword>
<name>A0ABM1ZH35_AEDAL</name>
<reference evidence="3" key="2">
    <citation type="submission" date="2025-05" db="UniProtKB">
        <authorList>
            <consortium name="EnsemblMetazoa"/>
        </authorList>
    </citation>
    <scope>IDENTIFICATION</scope>
    <source>
        <strain evidence="3">Foshan</strain>
    </source>
</reference>
<evidence type="ECO:0008006" key="5">
    <source>
        <dbReference type="Google" id="ProtNLM"/>
    </source>
</evidence>
<accession>A0ABM1ZH35</accession>
<proteinExistence type="predicted"/>
<keyword evidence="4" id="KW-1185">Reference proteome</keyword>
<keyword evidence="1" id="KW-0472">Membrane</keyword>
<dbReference type="EnsemblMetazoa" id="AALFPA23_018427.R27035">
    <property type="protein sequence ID" value="AALFPA23_018427.P27035"/>
    <property type="gene ID" value="AALFPA23_018427"/>
</dbReference>
<evidence type="ECO:0000256" key="2">
    <source>
        <dbReference type="SAM" id="SignalP"/>
    </source>
</evidence>
<dbReference type="InterPro" id="IPR009882">
    <property type="entry name" value="Gypsy"/>
</dbReference>
<evidence type="ECO:0000313" key="3">
    <source>
        <dbReference type="EnsemblMetazoa" id="AALFPA23_018427.P27035"/>
    </source>
</evidence>
<feature type="chain" id="PRO_5045023638" description="Retrovirus-related env polyprotein from transposon gypsy" evidence="2">
    <location>
        <begin position="23"/>
        <end position="519"/>
    </location>
</feature>
<protein>
    <recommendedName>
        <fullName evidence="5">Retrovirus-related env polyprotein from transposon gypsy</fullName>
    </recommendedName>
</protein>
<evidence type="ECO:0000256" key="1">
    <source>
        <dbReference type="SAM" id="Phobius"/>
    </source>
</evidence>